<dbReference type="PANTHER" id="PTHR30203:SF30">
    <property type="entry name" value="OUTER MEMBRANE PROTEIN-RELATED"/>
    <property type="match status" value="1"/>
</dbReference>
<dbReference type="EMBL" id="JAQHXR010000002">
    <property type="protein sequence ID" value="MDA3969065.1"/>
    <property type="molecule type" value="Genomic_DNA"/>
</dbReference>
<dbReference type="Pfam" id="PF02321">
    <property type="entry name" value="OEP"/>
    <property type="match status" value="2"/>
</dbReference>
<name>A0ABT4VED0_9HELI</name>
<dbReference type="SUPFAM" id="SSF56954">
    <property type="entry name" value="Outer membrane efflux proteins (OEP)"/>
    <property type="match status" value="1"/>
</dbReference>
<protein>
    <submittedName>
        <fullName evidence="2">TolC family protein</fullName>
    </submittedName>
</protein>
<proteinExistence type="inferred from homology"/>
<dbReference type="Gene3D" id="2.20.200.10">
    <property type="entry name" value="Outer membrane efflux proteins (OEP)"/>
    <property type="match status" value="1"/>
</dbReference>
<comment type="similarity">
    <text evidence="1">Belongs to the outer membrane factor (OMF) (TC 1.B.17) family.</text>
</comment>
<comment type="caution">
    <text evidence="2">The sequence shown here is derived from an EMBL/GenBank/DDBJ whole genome shotgun (WGS) entry which is preliminary data.</text>
</comment>
<dbReference type="PANTHER" id="PTHR30203">
    <property type="entry name" value="OUTER MEMBRANE CATION EFFLUX PROTEIN"/>
    <property type="match status" value="1"/>
</dbReference>
<keyword evidence="3" id="KW-1185">Reference proteome</keyword>
<dbReference type="RefSeq" id="WP_271021362.1">
    <property type="nucleotide sequence ID" value="NZ_JAQHXR010000002.1"/>
</dbReference>
<reference evidence="2 3" key="1">
    <citation type="submission" date="2023-01" db="EMBL/GenBank/DDBJ databases">
        <title>Description of Helicobacter ibis sp. nov. isolated from faecal droppings of black-faced ibis (Theristicus melanopis).</title>
        <authorList>
            <person name="Lopez-Cantillo M."/>
            <person name="Vidal-Veuthey B."/>
            <person name="Mella A."/>
            <person name="De La Haba R."/>
            <person name="Collado L."/>
        </authorList>
    </citation>
    <scope>NUCLEOTIDE SEQUENCE [LARGE SCALE GENOMIC DNA]</scope>
    <source>
        <strain evidence="2 3">A82</strain>
    </source>
</reference>
<gene>
    <name evidence="2" type="ORF">PF021_05170</name>
</gene>
<dbReference type="InterPro" id="IPR010131">
    <property type="entry name" value="MdtP/NodT-like"/>
</dbReference>
<dbReference type="Proteomes" id="UP001210261">
    <property type="component" value="Unassembled WGS sequence"/>
</dbReference>
<evidence type="ECO:0000313" key="2">
    <source>
        <dbReference type="EMBL" id="MDA3969065.1"/>
    </source>
</evidence>
<organism evidence="2 3">
    <name type="scientific">Helicobacter ibis</name>
    <dbReference type="NCBI Taxonomy" id="2962633"/>
    <lineage>
        <taxon>Bacteria</taxon>
        <taxon>Pseudomonadati</taxon>
        <taxon>Campylobacterota</taxon>
        <taxon>Epsilonproteobacteria</taxon>
        <taxon>Campylobacterales</taxon>
        <taxon>Helicobacteraceae</taxon>
        <taxon>Helicobacter</taxon>
    </lineage>
</organism>
<evidence type="ECO:0000313" key="3">
    <source>
        <dbReference type="Proteomes" id="UP001210261"/>
    </source>
</evidence>
<sequence>MSLNVFLRFFVLFAVFFLSACVTIPSNSELSKNIPTSFNNESLIQTSKDTKVLSPEIQLYYLFEDENLRNLYDIALLKNINLQIMQSRILQAESALKVAFSEFFPKDSASFGGSKSKGSGFQTQALGNLSWEIDVFGKNTNAKNSKESLYKKSMEDFRATQITLLSDVTSLYFNLQEYNLNISLTKENITHYAELLELTRLKVENGLLDSTELFTKQDLLTNEQNTLEILKKQFEESKNALLILLDLKSLPFVLSPSFSYKDDFLFSFEKIPANAILSRPDIRANIYSLYSQIYNKSEAYSSLFPIISISGNVSEVLQNNSNIAWSIASSISAPIFNRTQLTQNYFLQNELLKENYLSLQDSLNNAFFEIENSLFNIKNTQIQTKNNYLRFKNAQDYFMFATNRRSIGLIDELELRENNASLNNSKKNLYSSLNAQSQSLIMLFKAFGGNLYIEGQ</sequence>
<evidence type="ECO:0000256" key="1">
    <source>
        <dbReference type="ARBA" id="ARBA00007613"/>
    </source>
</evidence>
<dbReference type="InterPro" id="IPR003423">
    <property type="entry name" value="OMP_efflux"/>
</dbReference>
<dbReference type="Gene3D" id="1.20.1600.10">
    <property type="entry name" value="Outer membrane efflux proteins (OEP)"/>
    <property type="match status" value="1"/>
</dbReference>
<accession>A0ABT4VED0</accession>